<evidence type="ECO:0000256" key="2">
    <source>
        <dbReference type="SAM" id="MobiDB-lite"/>
    </source>
</evidence>
<dbReference type="EMBL" id="CAUYUJ010015775">
    <property type="protein sequence ID" value="CAK0857996.1"/>
    <property type="molecule type" value="Genomic_DNA"/>
</dbReference>
<accession>A0ABN9UEN9</accession>
<feature type="compositionally biased region" description="Basic residues" evidence="2">
    <location>
        <begin position="85"/>
        <end position="94"/>
    </location>
</feature>
<comment type="caution">
    <text evidence="3">The sequence shown here is derived from an EMBL/GenBank/DDBJ whole genome shotgun (WGS) entry which is preliminary data.</text>
</comment>
<dbReference type="Proteomes" id="UP001189429">
    <property type="component" value="Unassembled WGS sequence"/>
</dbReference>
<reference evidence="3" key="1">
    <citation type="submission" date="2023-10" db="EMBL/GenBank/DDBJ databases">
        <authorList>
            <person name="Chen Y."/>
            <person name="Shah S."/>
            <person name="Dougan E. K."/>
            <person name="Thang M."/>
            <person name="Chan C."/>
        </authorList>
    </citation>
    <scope>NUCLEOTIDE SEQUENCE [LARGE SCALE GENOMIC DNA]</scope>
</reference>
<feature type="coiled-coil region" evidence="1">
    <location>
        <begin position="173"/>
        <end position="203"/>
    </location>
</feature>
<evidence type="ECO:0000313" key="4">
    <source>
        <dbReference type="Proteomes" id="UP001189429"/>
    </source>
</evidence>
<evidence type="ECO:0000256" key="1">
    <source>
        <dbReference type="SAM" id="Coils"/>
    </source>
</evidence>
<feature type="region of interest" description="Disordered" evidence="2">
    <location>
        <begin position="24"/>
        <end position="124"/>
    </location>
</feature>
<evidence type="ECO:0000313" key="3">
    <source>
        <dbReference type="EMBL" id="CAK0857996.1"/>
    </source>
</evidence>
<keyword evidence="4" id="KW-1185">Reference proteome</keyword>
<protein>
    <submittedName>
        <fullName evidence="3">Uncharacterized protein</fullName>
    </submittedName>
</protein>
<feature type="region of interest" description="Disordered" evidence="2">
    <location>
        <begin position="238"/>
        <end position="314"/>
    </location>
</feature>
<proteinExistence type="predicted"/>
<sequence>MRECVKRLYTCAAGGATKEELARRCRATPSMMKKSTMSPRERSEVWDRLQSPRAVEAPPPPKPQLALQPCEGNSRMAAESASTSTRKRGCRRGRPAWSSGGRSEAKEASLASARHDRPGDPMAIARLYSDPGFWSKASAAEPQDDPEIQRLVAEDRHKKAAHANLSPALRQSVSRLYDDRRRLEDTLEEKRKLKEQLEAKELKERSVHGDGPCGDSSVFERLYTNYKLPETLQDNTFYEAPCAGGTRPPPAAKTALASARCPPQSARIPTTSSREAAQPSPKSAPGMGSPRGSPRRLQLRAQPCRPSRGRRRWA</sequence>
<name>A0ABN9UEN9_9DINO</name>
<organism evidence="3 4">
    <name type="scientific">Prorocentrum cordatum</name>
    <dbReference type="NCBI Taxonomy" id="2364126"/>
    <lineage>
        <taxon>Eukaryota</taxon>
        <taxon>Sar</taxon>
        <taxon>Alveolata</taxon>
        <taxon>Dinophyceae</taxon>
        <taxon>Prorocentrales</taxon>
        <taxon>Prorocentraceae</taxon>
        <taxon>Prorocentrum</taxon>
    </lineage>
</organism>
<gene>
    <name evidence="3" type="ORF">PCOR1329_LOCUS47924</name>
</gene>
<feature type="compositionally biased region" description="Basic and acidic residues" evidence="2">
    <location>
        <begin position="103"/>
        <end position="119"/>
    </location>
</feature>
<keyword evidence="1" id="KW-0175">Coiled coil</keyword>